<dbReference type="AlphaFoldDB" id="A0A0V8RX14"/>
<organism evidence="1 2">
    <name type="scientific">Pyrodictium occultum</name>
    <dbReference type="NCBI Taxonomy" id="2309"/>
    <lineage>
        <taxon>Archaea</taxon>
        <taxon>Thermoproteota</taxon>
        <taxon>Thermoprotei</taxon>
        <taxon>Desulfurococcales</taxon>
        <taxon>Pyrodictiaceae</taxon>
        <taxon>Pyrodictium</taxon>
    </lineage>
</organism>
<accession>A0A0V8RX14</accession>
<comment type="caution">
    <text evidence="1">The sequence shown here is derived from an EMBL/GenBank/DDBJ whole genome shotgun (WGS) entry which is preliminary data.</text>
</comment>
<reference evidence="1 2" key="1">
    <citation type="submission" date="2015-11" db="EMBL/GenBank/DDBJ databases">
        <title>Genome sequence of Pyrodictium occultum PL-19, a marine hyperthermophilic archaeon isolated from Volcano, Italy.</title>
        <authorList>
            <person name="Utturkar S."/>
            <person name="Huber H."/>
            <person name="Leptihn S."/>
            <person name="Brown S."/>
            <person name="Stetter K.O."/>
            <person name="Podar M."/>
        </authorList>
    </citation>
    <scope>NUCLEOTIDE SEQUENCE [LARGE SCALE GENOMIC DNA]</scope>
    <source>
        <strain evidence="1 2">PL-19</strain>
    </source>
</reference>
<gene>
    <name evidence="1" type="ORF">CF15_07495</name>
</gene>
<sequence length="143" mass="15209">MSELLSATLLALIVISVGGFLLAKVLSTVNERMNEISQSALRAENRLHQALDIAMAYIDSSGNLQVVVASGDYPVKLQRLYVNSTSANCTVYLTNGDQGPVEGFTVPPYSLARITCSLGSGAESADVKVVYQGGEVYAHAQRV</sequence>
<dbReference type="STRING" id="2309.CF15_07495"/>
<protein>
    <submittedName>
        <fullName evidence="1">Uncharacterized protein</fullName>
    </submittedName>
</protein>
<dbReference type="Proteomes" id="UP000053352">
    <property type="component" value="Unassembled WGS sequence"/>
</dbReference>
<name>A0A0V8RX14_PYROC</name>
<keyword evidence="2" id="KW-1185">Reference proteome</keyword>
<proteinExistence type="predicted"/>
<evidence type="ECO:0000313" key="2">
    <source>
        <dbReference type="Proteomes" id="UP000053352"/>
    </source>
</evidence>
<dbReference type="EMBL" id="LNTB01000001">
    <property type="protein sequence ID" value="KSW12552.1"/>
    <property type="molecule type" value="Genomic_DNA"/>
</dbReference>
<evidence type="ECO:0000313" key="1">
    <source>
        <dbReference type="EMBL" id="KSW12552.1"/>
    </source>
</evidence>